<dbReference type="InterPro" id="IPR058747">
    <property type="entry name" value="PglY_C"/>
</dbReference>
<sequence>MTLIQELIDIPERVHKGDFVLRLTEGVDHADQTLRNYVVTPQLRDCFDHAAAFIKGAVAAGSSKAAYLHGSFGSGKSHFMAVLHLLLQGNRDAKSIPELAPVAAKYGEWMESKKLLMVPYHMIGAKSLESAIFGGYVKHVRKLHPDAPLPGVYQAEGLFRDAIKLREKLGDYGFFPMINGPGKVDSEWGEMEATWTPKSFDQAIAEPPGSPLRANLVGDLVKNLFTAQAQMAHAQEEAFIPIEEGLSVLSRHAHSLGYDGLILFLDELILWLASHVANLQFVGSEIQKVIKLVESGVAGRPVPIISFVARQRDLRELVGEHMPGAQQLSFADTLKYWEGRFDQITLEDRNLPVIAQKRVLKPKSEAAKAQLASAFETSTRMREESLATLLTAEGDRAMFQQVYPFSPALVQALVALSSVLQRERTALKVMIQLLVNQRETLKLGEIVPVGDLYDAIADEAEPFTSEMRHHFENARKLYRQKLLPMLETEHGMRAEAVRELPVGDAKRNAFLADDRLVKTLLLSALVPEVDCFKGLTASRLTALNHGSVRSPIPGQETSMALRKCRAWAGKVGEIKIGEEPNNPTIAVQLTGVDIETILEKARGVDNAGARAKKIREMLFAQFGIADSDSLYGVEMAHLWRGTPRTLDIVFANVREMADEALKSDHDRWKLVIDFPFDAEGHTPQDDLAALERFRDRHRDAPSRTLCWLPTFFSREVQTDLGNLVKMEHVLASDDRFRDYANHLSEVERASARSLMDNQRSQLRQHVLNSLEGAYGVAAPQPGTLDGAHNLADHFQSLDPTFDPQPPVGANLKGAFTHLADQALAHQFPAHPLFEAEVKTSTLRKVWEETQKALQASDGRTPVEKPNRLLMRQLANPLQLGEMHETHFVLGNYWKVHFDKRIASQGGQASVHALRACCDDPKPMGLPAIAQNLLILTFAAQTNRVFLQRGGPIEPTLDNLPDEATLEQQTLPTQDQWEHAVERVGAVFGMVESDLCNAVNLVNLSKQIEALIPQHLESCHKLAKALRSRLEAFDLSAEADRRRSADAALTLLEKLKRSDANSRITVLSEWTSPTSDEALGTSLKKARDVLSALEFANWELLEMAWAVPGEKAQFNRQKIMEALTRDELIEPLGGAIKAAEKEALLLLKPPSALQAPAQPPEPSTPPSTPGRRTFKALPKTRLRGAEAKQMLTELEAELSKHPNAEMTIEVRIEGEEE</sequence>
<feature type="domain" description="ATPase PglY 5th" evidence="2">
    <location>
        <begin position="841"/>
        <end position="938"/>
    </location>
</feature>
<evidence type="ECO:0000313" key="5">
    <source>
        <dbReference type="Proteomes" id="UP000194003"/>
    </source>
</evidence>
<feature type="compositionally biased region" description="Pro residues" evidence="1">
    <location>
        <begin position="1156"/>
        <end position="1167"/>
    </location>
</feature>
<dbReference type="OrthoDB" id="3201900at2"/>
<name>A0A1Y2K8B1_9PROT</name>
<evidence type="ECO:0000259" key="2">
    <source>
        <dbReference type="Pfam" id="PF26381"/>
    </source>
</evidence>
<organism evidence="4 5">
    <name type="scientific">Magnetofaba australis IT-1</name>
    <dbReference type="NCBI Taxonomy" id="1434232"/>
    <lineage>
        <taxon>Bacteria</taxon>
        <taxon>Pseudomonadati</taxon>
        <taxon>Pseudomonadota</taxon>
        <taxon>Magnetococcia</taxon>
        <taxon>Magnetococcales</taxon>
        <taxon>Magnetococcaceae</taxon>
        <taxon>Magnetofaba</taxon>
    </lineage>
</organism>
<dbReference type="STRING" id="1434232.MAIT1_04725"/>
<comment type="caution">
    <text evidence="4">The sequence shown here is derived from an EMBL/GenBank/DDBJ whole genome shotgun (WGS) entry which is preliminary data.</text>
</comment>
<proteinExistence type="predicted"/>
<evidence type="ECO:0000256" key="1">
    <source>
        <dbReference type="SAM" id="MobiDB-lite"/>
    </source>
</evidence>
<feature type="region of interest" description="Disordered" evidence="1">
    <location>
        <begin position="1151"/>
        <end position="1175"/>
    </location>
</feature>
<keyword evidence="5" id="KW-1185">Reference proteome</keyword>
<dbReference type="RefSeq" id="WP_085440420.1">
    <property type="nucleotide sequence ID" value="NZ_LVJN01000015.1"/>
</dbReference>
<dbReference type="EMBL" id="LVJN01000015">
    <property type="protein sequence ID" value="OSM06737.1"/>
    <property type="molecule type" value="Genomic_DNA"/>
</dbReference>
<dbReference type="Proteomes" id="UP000194003">
    <property type="component" value="Unassembled WGS sequence"/>
</dbReference>
<accession>A0A1Y2K8B1</accession>
<dbReference type="Pfam" id="PF26381">
    <property type="entry name" value="BREX_PglY_5th"/>
    <property type="match status" value="1"/>
</dbReference>
<feature type="domain" description="ATPase PglY C-terminal" evidence="3">
    <location>
        <begin position="980"/>
        <end position="1148"/>
    </location>
</feature>
<gene>
    <name evidence="4" type="ORF">MAIT1_04725</name>
</gene>
<evidence type="ECO:0000313" key="4">
    <source>
        <dbReference type="EMBL" id="OSM06737.1"/>
    </source>
</evidence>
<dbReference type="InterPro" id="IPR058748">
    <property type="entry name" value="PglY_5th"/>
</dbReference>
<reference evidence="4 5" key="1">
    <citation type="journal article" date="2016" name="BMC Genomics">
        <title>Combined genomic and structural analyses of a cultured magnetotactic bacterium reveals its niche adaptation to a dynamic environment.</title>
        <authorList>
            <person name="Araujo A.C."/>
            <person name="Morillo V."/>
            <person name="Cypriano J."/>
            <person name="Teixeira L.C."/>
            <person name="Leao P."/>
            <person name="Lyra S."/>
            <person name="Almeida L.G."/>
            <person name="Bazylinski D.A."/>
            <person name="Vasconcellos A.T."/>
            <person name="Abreu F."/>
            <person name="Lins U."/>
        </authorList>
    </citation>
    <scope>NUCLEOTIDE SEQUENCE [LARGE SCALE GENOMIC DNA]</scope>
    <source>
        <strain evidence="4 5">IT-1</strain>
    </source>
</reference>
<dbReference type="Pfam" id="PF26382">
    <property type="entry name" value="BREX_PglY_6th"/>
    <property type="match status" value="1"/>
</dbReference>
<dbReference type="AlphaFoldDB" id="A0A1Y2K8B1"/>
<evidence type="ECO:0000259" key="3">
    <source>
        <dbReference type="Pfam" id="PF26382"/>
    </source>
</evidence>
<protein>
    <submittedName>
        <fullName evidence="4">Putative phage resistance protein</fullName>
    </submittedName>
</protein>